<feature type="domain" description="Serine-threonine/tyrosine-protein kinase catalytic" evidence="2">
    <location>
        <begin position="13"/>
        <end position="59"/>
    </location>
</feature>
<dbReference type="AlphaFoldDB" id="A0A8D8YTW9"/>
<organism evidence="3">
    <name type="scientific">Cacopsylla melanoneura</name>
    <dbReference type="NCBI Taxonomy" id="428564"/>
    <lineage>
        <taxon>Eukaryota</taxon>
        <taxon>Metazoa</taxon>
        <taxon>Ecdysozoa</taxon>
        <taxon>Arthropoda</taxon>
        <taxon>Hexapoda</taxon>
        <taxon>Insecta</taxon>
        <taxon>Pterygota</taxon>
        <taxon>Neoptera</taxon>
        <taxon>Paraneoptera</taxon>
        <taxon>Hemiptera</taxon>
        <taxon>Sternorrhyncha</taxon>
        <taxon>Psylloidea</taxon>
        <taxon>Psyllidae</taxon>
        <taxon>Psyllinae</taxon>
        <taxon>Cacopsylla</taxon>
    </lineage>
</organism>
<keyword evidence="1" id="KW-1133">Transmembrane helix</keyword>
<evidence type="ECO:0000259" key="2">
    <source>
        <dbReference type="Pfam" id="PF07714"/>
    </source>
</evidence>
<accession>A0A8D8YTW9</accession>
<dbReference type="EMBL" id="HBUF01393476">
    <property type="protein sequence ID" value="CAG6734709.1"/>
    <property type="molecule type" value="Transcribed_RNA"/>
</dbReference>
<proteinExistence type="predicted"/>
<keyword evidence="1" id="KW-0472">Membrane</keyword>
<keyword evidence="1" id="KW-0812">Transmembrane</keyword>
<dbReference type="SUPFAM" id="SSF56112">
    <property type="entry name" value="Protein kinase-like (PK-like)"/>
    <property type="match status" value="1"/>
</dbReference>
<reference evidence="3" key="1">
    <citation type="submission" date="2021-05" db="EMBL/GenBank/DDBJ databases">
        <authorList>
            <person name="Alioto T."/>
            <person name="Alioto T."/>
            <person name="Gomez Garrido J."/>
        </authorList>
    </citation>
    <scope>NUCLEOTIDE SEQUENCE</scope>
</reference>
<evidence type="ECO:0000256" key="1">
    <source>
        <dbReference type="SAM" id="Phobius"/>
    </source>
</evidence>
<dbReference type="GO" id="GO:0004672">
    <property type="term" value="F:protein kinase activity"/>
    <property type="evidence" value="ECO:0007669"/>
    <property type="project" value="InterPro"/>
</dbReference>
<dbReference type="InterPro" id="IPR011009">
    <property type="entry name" value="Kinase-like_dom_sf"/>
</dbReference>
<feature type="transmembrane region" description="Helical" evidence="1">
    <location>
        <begin position="84"/>
        <end position="105"/>
    </location>
</feature>
<dbReference type="Gene3D" id="1.10.510.10">
    <property type="entry name" value="Transferase(Phosphotransferase) domain 1"/>
    <property type="match status" value="1"/>
</dbReference>
<sequence>MVIKILCNIICLTEKYNRKKRDGKGPMEWMDQEALIENLYTYQPDVWSFGILLREIITYIRLYLGISGVSGRREVSYRLLIPSLFHLVYLPSHHIILPILGYIYIRRWPYHTT</sequence>
<name>A0A8D8YTW9_9HEMI</name>
<dbReference type="Pfam" id="PF07714">
    <property type="entry name" value="PK_Tyr_Ser-Thr"/>
    <property type="match status" value="1"/>
</dbReference>
<evidence type="ECO:0000313" key="3">
    <source>
        <dbReference type="EMBL" id="CAG6734709.1"/>
    </source>
</evidence>
<dbReference type="InterPro" id="IPR001245">
    <property type="entry name" value="Ser-Thr/Tyr_kinase_cat_dom"/>
</dbReference>
<protein>
    <submittedName>
        <fullName evidence="3">Fibroblast growth factor receptor 1-A</fullName>
    </submittedName>
</protein>
<keyword evidence="3" id="KW-0675">Receptor</keyword>